<comment type="pathway">
    <text evidence="2">Cofactor biosynthesis; tetrahydrofolate biosynthesis; 2-amino-4-hydroxy-6-hydroxymethyl-7,8-dihydropteridine diphosphate from 7,8-dihydroneopterin triphosphate: step 4/4.</text>
</comment>
<evidence type="ECO:0000256" key="4">
    <source>
        <dbReference type="ARBA" id="ARBA00022679"/>
    </source>
</evidence>
<dbReference type="Pfam" id="PF01288">
    <property type="entry name" value="HPPK"/>
    <property type="match status" value="1"/>
</dbReference>
<dbReference type="GO" id="GO:0046656">
    <property type="term" value="P:folic acid biosynthetic process"/>
    <property type="evidence" value="ECO:0007669"/>
    <property type="project" value="UniProtKB-KW"/>
</dbReference>
<dbReference type="EMBL" id="CP001958">
    <property type="protein sequence ID" value="ADG96911.1"/>
    <property type="molecule type" value="Genomic_DNA"/>
</dbReference>
<dbReference type="eggNOG" id="COG0801">
    <property type="taxonomic scope" value="Bacteria"/>
</dbReference>
<dbReference type="NCBIfam" id="TIGR01498">
    <property type="entry name" value="folK"/>
    <property type="match status" value="1"/>
</dbReference>
<evidence type="ECO:0000256" key="2">
    <source>
        <dbReference type="ARBA" id="ARBA00005051"/>
    </source>
</evidence>
<evidence type="ECO:0000256" key="1">
    <source>
        <dbReference type="ARBA" id="ARBA00000198"/>
    </source>
</evidence>
<evidence type="ECO:0000256" key="5">
    <source>
        <dbReference type="ARBA" id="ARBA00022741"/>
    </source>
</evidence>
<dbReference type="KEGG" id="srt:Srot_0424"/>
<dbReference type="GO" id="GO:0003848">
    <property type="term" value="F:2-amino-4-hydroxy-6-hydroxymethyldihydropteridine diphosphokinase activity"/>
    <property type="evidence" value="ECO:0007669"/>
    <property type="project" value="UniProtKB-EC"/>
</dbReference>
<evidence type="ECO:0000259" key="9">
    <source>
        <dbReference type="Pfam" id="PF01288"/>
    </source>
</evidence>
<dbReference type="GO" id="GO:0016301">
    <property type="term" value="F:kinase activity"/>
    <property type="evidence" value="ECO:0007669"/>
    <property type="project" value="UniProtKB-KW"/>
</dbReference>
<dbReference type="GO" id="GO:0005524">
    <property type="term" value="F:ATP binding"/>
    <property type="evidence" value="ECO:0007669"/>
    <property type="project" value="UniProtKB-KW"/>
</dbReference>
<dbReference type="SUPFAM" id="SSF55083">
    <property type="entry name" value="6-hydroxymethyl-7,8-dihydropterin pyrophosphokinase, HPPK"/>
    <property type="match status" value="1"/>
</dbReference>
<dbReference type="CDD" id="cd00483">
    <property type="entry name" value="HPPK"/>
    <property type="match status" value="1"/>
</dbReference>
<comment type="catalytic activity">
    <reaction evidence="1">
        <text>6-hydroxymethyl-7,8-dihydropterin + ATP = (7,8-dihydropterin-6-yl)methyl diphosphate + AMP + H(+)</text>
        <dbReference type="Rhea" id="RHEA:11412"/>
        <dbReference type="ChEBI" id="CHEBI:15378"/>
        <dbReference type="ChEBI" id="CHEBI:30616"/>
        <dbReference type="ChEBI" id="CHEBI:44841"/>
        <dbReference type="ChEBI" id="CHEBI:72950"/>
        <dbReference type="ChEBI" id="CHEBI:456215"/>
        <dbReference type="EC" id="2.7.6.3"/>
    </reaction>
</comment>
<keyword evidence="7" id="KW-0067">ATP-binding</keyword>
<feature type="domain" description="7,8-dihydro-6-hydroxymethylpterin-pyrophosphokinase" evidence="9">
    <location>
        <begin position="5"/>
        <end position="134"/>
    </location>
</feature>
<protein>
    <recommendedName>
        <fullName evidence="3">2-amino-4-hydroxy-6-hydroxymethyldihydropteridine diphosphokinase</fullName>
        <ecNumber evidence="3">2.7.6.3</ecNumber>
    </recommendedName>
</protein>
<dbReference type="PANTHER" id="PTHR43071">
    <property type="entry name" value="2-AMINO-4-HYDROXY-6-HYDROXYMETHYLDIHYDROPTERIDINE PYROPHOSPHOKINASE"/>
    <property type="match status" value="1"/>
</dbReference>
<evidence type="ECO:0000313" key="10">
    <source>
        <dbReference type="EMBL" id="ADG96911.1"/>
    </source>
</evidence>
<dbReference type="GO" id="GO:0046654">
    <property type="term" value="P:tetrahydrofolate biosynthetic process"/>
    <property type="evidence" value="ECO:0007669"/>
    <property type="project" value="UniProtKB-UniPathway"/>
</dbReference>
<proteinExistence type="predicted"/>
<dbReference type="STRING" id="640132.Srot_0424"/>
<dbReference type="HOGENOM" id="CLU_097916_0_0_11"/>
<keyword evidence="4 10" id="KW-0808">Transferase</keyword>
<evidence type="ECO:0000256" key="6">
    <source>
        <dbReference type="ARBA" id="ARBA00022777"/>
    </source>
</evidence>
<dbReference type="Proteomes" id="UP000002247">
    <property type="component" value="Chromosome"/>
</dbReference>
<organism evidence="10 11">
    <name type="scientific">Segniliparus rotundus (strain ATCC BAA-972 / CDC 1076 / CIP 108378 / DSM 44985 / JCM 13578)</name>
    <dbReference type="NCBI Taxonomy" id="640132"/>
    <lineage>
        <taxon>Bacteria</taxon>
        <taxon>Bacillati</taxon>
        <taxon>Actinomycetota</taxon>
        <taxon>Actinomycetes</taxon>
        <taxon>Mycobacteriales</taxon>
        <taxon>Segniliparaceae</taxon>
        <taxon>Segniliparus</taxon>
    </lineage>
</organism>
<dbReference type="EC" id="2.7.6.3" evidence="3"/>
<dbReference type="AlphaFoldDB" id="D6ZBT4"/>
<keyword evidence="8" id="KW-0289">Folate biosynthesis</keyword>
<dbReference type="UniPathway" id="UPA00077">
    <property type="reaction ID" value="UER00155"/>
</dbReference>
<dbReference type="Gene3D" id="3.30.70.560">
    <property type="entry name" value="7,8-Dihydro-6-hydroxymethylpterin-pyrophosphokinase HPPK"/>
    <property type="match status" value="1"/>
</dbReference>
<keyword evidence="6 10" id="KW-0418">Kinase</keyword>
<evidence type="ECO:0000256" key="8">
    <source>
        <dbReference type="ARBA" id="ARBA00022909"/>
    </source>
</evidence>
<evidence type="ECO:0000256" key="7">
    <source>
        <dbReference type="ARBA" id="ARBA00022840"/>
    </source>
</evidence>
<dbReference type="InterPro" id="IPR035907">
    <property type="entry name" value="Hppk_sf"/>
</dbReference>
<name>D6ZBT4_SEGRD</name>
<keyword evidence="5" id="KW-0547">Nucleotide-binding</keyword>
<keyword evidence="11" id="KW-1185">Reference proteome</keyword>
<accession>D6ZBT4</accession>
<dbReference type="RefSeq" id="WP_013137367.1">
    <property type="nucleotide sequence ID" value="NC_014168.1"/>
</dbReference>
<sequence>MTTAVLSLGSNLGNRLGFLQLAVASLGDRVLAASSVYETDPWGTAGPNFFNAVLMASDPALDARGWLDEAFRAEALAGRTRETVWGPRTLDVDVIACYDEDGAPVVVDEPTLSVPHPRAHQRAFVLVPWLQVQPQARLAVGGEDISVRELIAQLAQAERASVRHTPLTLSAFTAHVS</sequence>
<gene>
    <name evidence="10" type="ordered locus">Srot_0424</name>
</gene>
<dbReference type="OrthoDB" id="9808041at2"/>
<dbReference type="PANTHER" id="PTHR43071:SF1">
    <property type="entry name" value="2-AMINO-4-HYDROXY-6-HYDROXYMETHYLDIHYDROPTERIDINE PYROPHOSPHOKINASE"/>
    <property type="match status" value="1"/>
</dbReference>
<evidence type="ECO:0000256" key="3">
    <source>
        <dbReference type="ARBA" id="ARBA00013253"/>
    </source>
</evidence>
<evidence type="ECO:0000313" key="11">
    <source>
        <dbReference type="Proteomes" id="UP000002247"/>
    </source>
</evidence>
<dbReference type="InterPro" id="IPR000550">
    <property type="entry name" value="Hppk"/>
</dbReference>
<reference evidence="10 11" key="1">
    <citation type="journal article" date="2010" name="Stand. Genomic Sci.">
        <title>Complete genome sequence of Segniliparus rotundus type strain (CDC 1076).</title>
        <authorList>
            <person name="Sikorski J."/>
            <person name="Lapidus A."/>
            <person name="Copeland A."/>
            <person name="Misra M."/>
            <person name="Glavina Del Rio T."/>
            <person name="Nolan M."/>
            <person name="Lucas S."/>
            <person name="Chen F."/>
            <person name="Tice H."/>
            <person name="Cheng J.F."/>
            <person name="Jando M."/>
            <person name="Schneider S."/>
            <person name="Bruce D."/>
            <person name="Goodwin L."/>
            <person name="Pitluck S."/>
            <person name="Liolios K."/>
            <person name="Mikhailova N."/>
            <person name="Pati A."/>
            <person name="Ivanova N."/>
            <person name="Mavromatis K."/>
            <person name="Chen A."/>
            <person name="Palaniappan K."/>
            <person name="Chertkov O."/>
            <person name="Land M."/>
            <person name="Hauser L."/>
            <person name="Chang Y.J."/>
            <person name="Jeffries C.D."/>
            <person name="Brettin T."/>
            <person name="Detter J.C."/>
            <person name="Han C."/>
            <person name="Rohde M."/>
            <person name="Goker M."/>
            <person name="Bristow J."/>
            <person name="Eisen J.A."/>
            <person name="Markowitz V."/>
            <person name="Hugenholtz P."/>
            <person name="Kyrpides N.C."/>
            <person name="Klenk H.P."/>
        </authorList>
    </citation>
    <scope>NUCLEOTIDE SEQUENCE [LARGE SCALE GENOMIC DNA]</scope>
    <source>
        <strain evidence="11">ATCC BAA-972 / CDC 1076 / CIP 108378 / DSM 44985 / JCM 13578</strain>
    </source>
</reference>